<evidence type="ECO:0000256" key="1">
    <source>
        <dbReference type="SAM" id="MobiDB-lite"/>
    </source>
</evidence>
<dbReference type="EMBL" id="LT598486">
    <property type="protein sequence ID" value="SCW03195.1"/>
    <property type="molecule type" value="Genomic_DNA"/>
</dbReference>
<organism evidence="2 3">
    <name type="scientific">Lachancea fermentati</name>
    <name type="common">Zygosaccharomyces fermentati</name>
    <dbReference type="NCBI Taxonomy" id="4955"/>
    <lineage>
        <taxon>Eukaryota</taxon>
        <taxon>Fungi</taxon>
        <taxon>Dikarya</taxon>
        <taxon>Ascomycota</taxon>
        <taxon>Saccharomycotina</taxon>
        <taxon>Saccharomycetes</taxon>
        <taxon>Saccharomycetales</taxon>
        <taxon>Saccharomycetaceae</taxon>
        <taxon>Lachancea</taxon>
    </lineage>
</organism>
<accession>A0A1G4MH05</accession>
<protein>
    <submittedName>
        <fullName evidence="2">LAFE_0G05094g1_1</fullName>
    </submittedName>
</protein>
<sequence>MVKHTEGSSKTEYKKCKHLESFPSGEKELWLIRAPKGLDLSKLKELPVDFVGDGKSVFQSQGQDFEVKEEANSEQNGLVVLIPGEDKQTLVGGRDVSRVFSINEYVDLAQQAASRKREVSDEAPTPKKRKREDKDKEKDKKKSRDKKDKADKKEKKEKKHKHKNK</sequence>
<evidence type="ECO:0000313" key="3">
    <source>
        <dbReference type="Proteomes" id="UP000190831"/>
    </source>
</evidence>
<feature type="compositionally biased region" description="Basic and acidic residues" evidence="1">
    <location>
        <begin position="132"/>
        <end position="154"/>
    </location>
</feature>
<reference evidence="2 3" key="1">
    <citation type="submission" date="2016-03" db="EMBL/GenBank/DDBJ databases">
        <authorList>
            <person name="Devillers H."/>
        </authorList>
    </citation>
    <scope>NUCLEOTIDE SEQUENCE [LARGE SCALE GENOMIC DNA]</scope>
    <source>
        <strain evidence="2">CBS 6772</strain>
    </source>
</reference>
<feature type="compositionally biased region" description="Basic residues" evidence="1">
    <location>
        <begin position="155"/>
        <end position="165"/>
    </location>
</feature>
<dbReference type="STRING" id="4955.A0A1G4MH05"/>
<dbReference type="Gene3D" id="6.20.250.70">
    <property type="match status" value="1"/>
</dbReference>
<evidence type="ECO:0000313" key="2">
    <source>
        <dbReference type="EMBL" id="SCW03195.1"/>
    </source>
</evidence>
<name>A0A1G4MH05_LACFM</name>
<dbReference type="InterPro" id="IPR053263">
    <property type="entry name" value="Euk_RPA34_RNAP_subunit"/>
</dbReference>
<feature type="region of interest" description="Disordered" evidence="1">
    <location>
        <begin position="110"/>
        <end position="165"/>
    </location>
</feature>
<proteinExistence type="predicted"/>
<dbReference type="GO" id="GO:0006360">
    <property type="term" value="P:transcription by RNA polymerase I"/>
    <property type="evidence" value="ECO:0007669"/>
    <property type="project" value="InterPro"/>
</dbReference>
<dbReference type="PANTHER" id="PTHR28155:SF1">
    <property type="entry name" value="DNA-DIRECTED RNA POLYMERASE I SUBUNIT RPA34.5-DOMAIN-CONTAINING PROTEIN"/>
    <property type="match status" value="1"/>
</dbReference>
<dbReference type="Proteomes" id="UP000190831">
    <property type="component" value="Chromosome G"/>
</dbReference>
<dbReference type="AlphaFoldDB" id="A0A1G4MH05"/>
<dbReference type="InterPro" id="IPR013240">
    <property type="entry name" value="DNA-dir_RNA_pol1_su_RPA34"/>
</dbReference>
<dbReference type="OMA" id="HFPTGYG"/>
<gene>
    <name evidence="2" type="ORF">LAFE_0G05094G</name>
</gene>
<dbReference type="Pfam" id="PF08208">
    <property type="entry name" value="RNA_polI_A34"/>
    <property type="match status" value="1"/>
</dbReference>
<dbReference type="PANTHER" id="PTHR28155">
    <property type="entry name" value="ACR243WP"/>
    <property type="match status" value="1"/>
</dbReference>
<keyword evidence="3" id="KW-1185">Reference proteome</keyword>
<dbReference type="OrthoDB" id="4089784at2759"/>